<evidence type="ECO:0000313" key="3">
    <source>
        <dbReference type="EMBL" id="SFG45885.1"/>
    </source>
</evidence>
<keyword evidence="4" id="KW-1185">Reference proteome</keyword>
<dbReference type="Pfam" id="PF13715">
    <property type="entry name" value="CarbopepD_reg_2"/>
    <property type="match status" value="1"/>
</dbReference>
<dbReference type="Gene3D" id="2.60.40.1120">
    <property type="entry name" value="Carboxypeptidase-like, regulatory domain"/>
    <property type="match status" value="1"/>
</dbReference>
<dbReference type="EMBL" id="FOOT01000002">
    <property type="protein sequence ID" value="SFG45885.1"/>
    <property type="molecule type" value="Genomic_DNA"/>
</dbReference>
<feature type="signal peptide" evidence="2">
    <location>
        <begin position="1"/>
        <end position="24"/>
    </location>
</feature>
<accession>A0A1I2RYW8</accession>
<keyword evidence="2" id="KW-0732">Signal</keyword>
<protein>
    <submittedName>
        <fullName evidence="3">CarboxypepD_reg-like domain-containing protein</fullName>
    </submittedName>
</protein>
<dbReference type="Proteomes" id="UP000198724">
    <property type="component" value="Unassembled WGS sequence"/>
</dbReference>
<gene>
    <name evidence="3" type="ORF">SAMN05421739_102591</name>
</gene>
<evidence type="ECO:0000313" key="4">
    <source>
        <dbReference type="Proteomes" id="UP000198724"/>
    </source>
</evidence>
<dbReference type="OrthoDB" id="978882at2"/>
<evidence type="ECO:0000256" key="1">
    <source>
        <dbReference type="SAM" id="MobiDB-lite"/>
    </source>
</evidence>
<dbReference type="RefSeq" id="WP_092100034.1">
    <property type="nucleotide sequence ID" value="NZ_FOOT01000002.1"/>
</dbReference>
<proteinExistence type="predicted"/>
<feature type="compositionally biased region" description="Basic and acidic residues" evidence="1">
    <location>
        <begin position="167"/>
        <end position="190"/>
    </location>
</feature>
<name>A0A1I2RYW8_9BACT</name>
<feature type="region of interest" description="Disordered" evidence="1">
    <location>
        <begin position="163"/>
        <end position="204"/>
    </location>
</feature>
<dbReference type="InterPro" id="IPR008969">
    <property type="entry name" value="CarboxyPept-like_regulatory"/>
</dbReference>
<dbReference type="SUPFAM" id="SSF49464">
    <property type="entry name" value="Carboxypeptidase regulatory domain-like"/>
    <property type="match status" value="1"/>
</dbReference>
<sequence>MSQLQHLCVLGLLLLAIYTLPAHAQQLKVSGTVLRPDKRTPVAGAGVIRLSTSTGTLTDEAGRFTLLVKPNDSILVRAVGFRPVVYQVKPELGTTQQLLFVLQEEVQQIREVEVSTAPLLVKRPEEQLKPTIKPPPPVPARPPTLVFNPVSYFSKEGKQRRKLRKYLTKEEEKRQRQEVERLRQEQEEAKQNYNRFFKDNTGYQ</sequence>
<reference evidence="4" key="1">
    <citation type="submission" date="2016-10" db="EMBL/GenBank/DDBJ databases">
        <authorList>
            <person name="Varghese N."/>
            <person name="Submissions S."/>
        </authorList>
    </citation>
    <scope>NUCLEOTIDE SEQUENCE [LARGE SCALE GENOMIC DNA]</scope>
    <source>
        <strain evidence="4">LP51</strain>
    </source>
</reference>
<dbReference type="AlphaFoldDB" id="A0A1I2RYW8"/>
<organism evidence="3 4">
    <name type="scientific">Pontibacter chinhatensis</name>
    <dbReference type="NCBI Taxonomy" id="1436961"/>
    <lineage>
        <taxon>Bacteria</taxon>
        <taxon>Pseudomonadati</taxon>
        <taxon>Bacteroidota</taxon>
        <taxon>Cytophagia</taxon>
        <taxon>Cytophagales</taxon>
        <taxon>Hymenobacteraceae</taxon>
        <taxon>Pontibacter</taxon>
    </lineage>
</organism>
<dbReference type="STRING" id="1436961.SAMN05421739_102591"/>
<feature type="chain" id="PRO_5011481441" evidence="2">
    <location>
        <begin position="25"/>
        <end position="204"/>
    </location>
</feature>
<evidence type="ECO:0000256" key="2">
    <source>
        <dbReference type="SAM" id="SignalP"/>
    </source>
</evidence>